<dbReference type="Proteomes" id="UP001283361">
    <property type="component" value="Unassembled WGS sequence"/>
</dbReference>
<dbReference type="AlphaFoldDB" id="A0AAE1DRK7"/>
<dbReference type="EMBL" id="JAWDGP010002758">
    <property type="protein sequence ID" value="KAK3780167.1"/>
    <property type="molecule type" value="Genomic_DNA"/>
</dbReference>
<evidence type="ECO:0000313" key="3">
    <source>
        <dbReference type="Proteomes" id="UP001283361"/>
    </source>
</evidence>
<sequence>MGQEGGRALHKGGWDWSTDARPTDVIIRSQSLAREDCHKGPQLPGPVRADDLSRHPWHCGGFSRHGSPHSPGRHAQSSMTPADQEMVVGQSDSQFLHISLI</sequence>
<name>A0AAE1DRK7_9GAST</name>
<accession>A0AAE1DRK7</accession>
<keyword evidence="3" id="KW-1185">Reference proteome</keyword>
<organism evidence="2 3">
    <name type="scientific">Elysia crispata</name>
    <name type="common">lettuce slug</name>
    <dbReference type="NCBI Taxonomy" id="231223"/>
    <lineage>
        <taxon>Eukaryota</taxon>
        <taxon>Metazoa</taxon>
        <taxon>Spiralia</taxon>
        <taxon>Lophotrochozoa</taxon>
        <taxon>Mollusca</taxon>
        <taxon>Gastropoda</taxon>
        <taxon>Heterobranchia</taxon>
        <taxon>Euthyneura</taxon>
        <taxon>Panpulmonata</taxon>
        <taxon>Sacoglossa</taxon>
        <taxon>Placobranchoidea</taxon>
        <taxon>Plakobranchidae</taxon>
        <taxon>Elysia</taxon>
    </lineage>
</organism>
<comment type="caution">
    <text evidence="2">The sequence shown here is derived from an EMBL/GenBank/DDBJ whole genome shotgun (WGS) entry which is preliminary data.</text>
</comment>
<gene>
    <name evidence="2" type="ORF">RRG08_051645</name>
</gene>
<protein>
    <submittedName>
        <fullName evidence="2">Uncharacterized protein</fullName>
    </submittedName>
</protein>
<evidence type="ECO:0000256" key="1">
    <source>
        <dbReference type="SAM" id="MobiDB-lite"/>
    </source>
</evidence>
<feature type="region of interest" description="Disordered" evidence="1">
    <location>
        <begin position="1"/>
        <end position="90"/>
    </location>
</feature>
<evidence type="ECO:0000313" key="2">
    <source>
        <dbReference type="EMBL" id="KAK3780167.1"/>
    </source>
</evidence>
<reference evidence="2" key="1">
    <citation type="journal article" date="2023" name="G3 (Bethesda)">
        <title>A reference genome for the long-term kleptoplast-retaining sea slug Elysia crispata morphotype clarki.</title>
        <authorList>
            <person name="Eastman K.E."/>
            <person name="Pendleton A.L."/>
            <person name="Shaikh M.A."/>
            <person name="Suttiyut T."/>
            <person name="Ogas R."/>
            <person name="Tomko P."/>
            <person name="Gavelis G."/>
            <person name="Widhalm J.R."/>
            <person name="Wisecaver J.H."/>
        </authorList>
    </citation>
    <scope>NUCLEOTIDE SEQUENCE</scope>
    <source>
        <strain evidence="2">ECLA1</strain>
    </source>
</reference>
<proteinExistence type="predicted"/>